<name>A0ABY3ZAZ9_STRRM</name>
<gene>
    <name evidence="3" type="ORF">SRIMR7_34890</name>
</gene>
<dbReference type="PANTHER" id="PTHR40758">
    <property type="entry name" value="CONSERVED PROTEIN"/>
    <property type="match status" value="1"/>
</dbReference>
<proteinExistence type="predicted"/>
<feature type="domain" description="Mycothiol-dependent maleylpyruvate isomerase metal-binding" evidence="2">
    <location>
        <begin position="13"/>
        <end position="129"/>
    </location>
</feature>
<organism evidence="3 4">
    <name type="scientific">Streptomyces rimosus subsp. rimosus</name>
    <dbReference type="NCBI Taxonomy" id="132474"/>
    <lineage>
        <taxon>Bacteria</taxon>
        <taxon>Bacillati</taxon>
        <taxon>Actinomycetota</taxon>
        <taxon>Actinomycetes</taxon>
        <taxon>Kitasatosporales</taxon>
        <taxon>Streptomycetaceae</taxon>
        <taxon>Streptomyces</taxon>
    </lineage>
</organism>
<dbReference type="SUPFAM" id="SSF109854">
    <property type="entry name" value="DinB/YfiT-like putative metalloenzymes"/>
    <property type="match status" value="1"/>
</dbReference>
<dbReference type="InterPro" id="IPR017517">
    <property type="entry name" value="Maleyloyr_isom"/>
</dbReference>
<evidence type="ECO:0008006" key="5">
    <source>
        <dbReference type="Google" id="ProtNLM"/>
    </source>
</evidence>
<reference evidence="3 4" key="1">
    <citation type="submission" date="2022-03" db="EMBL/GenBank/DDBJ databases">
        <title>Complete genome of Streptomyces rimosus ssp. rimosus R7 (=ATCC 10970).</title>
        <authorList>
            <person name="Beganovic S."/>
            <person name="Ruckert C."/>
            <person name="Busche T."/>
            <person name="Kalinowski J."/>
            <person name="Wittmann C."/>
        </authorList>
    </citation>
    <scope>NUCLEOTIDE SEQUENCE [LARGE SCALE GENOMIC DNA]</scope>
    <source>
        <strain evidence="3 4">R7</strain>
    </source>
</reference>
<evidence type="ECO:0000313" key="3">
    <source>
        <dbReference type="EMBL" id="UNZ07352.1"/>
    </source>
</evidence>
<dbReference type="GeneID" id="66853502"/>
<evidence type="ECO:0000259" key="1">
    <source>
        <dbReference type="Pfam" id="PF07398"/>
    </source>
</evidence>
<dbReference type="NCBIfam" id="TIGR03083">
    <property type="entry name" value="maleylpyruvate isomerase family mycothiol-dependent enzyme"/>
    <property type="match status" value="1"/>
</dbReference>
<protein>
    <recommendedName>
        <fullName evidence="5">Maleylpyruvate isomerase family mycothiol-dependent enzyme</fullName>
    </recommendedName>
</protein>
<sequence>METTDFIDTLAHDGQLLADAAEKAGANAPVPTCPEWRVRDLLVHTGRVHRWATNYVANAVQERVTPPEGPQPPDEALAEWVRDGCRTLVSTLRAAPADLSCWTFLPAPSPLHFWARRQAHETAIHRADAESALGAGITPSAPAFAVDGIDELLMGMVARRPEALRTDTPHTLRIRATGEATGAWTIRLSDAQPQVERTADAQESTAATPDCEIEGPAPDLYLTLWNRRPLDDLTITGDTTVAQLWRERFTI</sequence>
<feature type="domain" description="MDMPI C-terminal" evidence="1">
    <location>
        <begin position="144"/>
        <end position="243"/>
    </location>
</feature>
<dbReference type="InterPro" id="IPR024344">
    <property type="entry name" value="MDMPI_metal-binding"/>
</dbReference>
<dbReference type="Proteomes" id="UP000829494">
    <property type="component" value="Chromosome"/>
</dbReference>
<accession>A0ABY3ZAZ9</accession>
<keyword evidence="4" id="KW-1185">Reference proteome</keyword>
<evidence type="ECO:0000313" key="4">
    <source>
        <dbReference type="Proteomes" id="UP000829494"/>
    </source>
</evidence>
<dbReference type="InterPro" id="IPR010872">
    <property type="entry name" value="MDMPI_C-term_domain"/>
</dbReference>
<dbReference type="PANTHER" id="PTHR40758:SF1">
    <property type="entry name" value="CONSERVED PROTEIN"/>
    <property type="match status" value="1"/>
</dbReference>
<dbReference type="InterPro" id="IPR034660">
    <property type="entry name" value="DinB/YfiT-like"/>
</dbReference>
<dbReference type="Pfam" id="PF07398">
    <property type="entry name" value="MDMPI_C"/>
    <property type="match status" value="1"/>
</dbReference>
<evidence type="ECO:0000259" key="2">
    <source>
        <dbReference type="Pfam" id="PF11716"/>
    </source>
</evidence>
<dbReference type="EMBL" id="CP094298">
    <property type="protein sequence ID" value="UNZ07352.1"/>
    <property type="molecule type" value="Genomic_DNA"/>
</dbReference>
<dbReference type="RefSeq" id="WP_003984462.1">
    <property type="nucleotide sequence ID" value="NZ_CP043497.1"/>
</dbReference>
<dbReference type="Pfam" id="PF11716">
    <property type="entry name" value="MDMPI_N"/>
    <property type="match status" value="1"/>
</dbReference>